<keyword evidence="2" id="KW-0732">Signal</keyword>
<reference evidence="4 5" key="1">
    <citation type="submission" date="2016-03" db="EMBL/GenBank/DDBJ databases">
        <title>Shallow-sea hydrothermal system.</title>
        <authorList>
            <person name="Tang K."/>
        </authorList>
    </citation>
    <scope>NUCLEOTIDE SEQUENCE [LARGE SCALE GENOMIC DNA]</scope>
    <source>
        <strain evidence="4 5">JLT9</strain>
    </source>
</reference>
<feature type="region of interest" description="Disordered" evidence="1">
    <location>
        <begin position="56"/>
        <end position="82"/>
    </location>
</feature>
<dbReference type="InterPro" id="IPR050491">
    <property type="entry name" value="AmpC-like"/>
</dbReference>
<keyword evidence="4" id="KW-0645">Protease</keyword>
<accession>A0A1B1NCW0</accession>
<dbReference type="PANTHER" id="PTHR46825:SF7">
    <property type="entry name" value="D-ALANYL-D-ALANINE CARBOXYPEPTIDASE"/>
    <property type="match status" value="1"/>
</dbReference>
<evidence type="ECO:0000313" key="5">
    <source>
        <dbReference type="Proteomes" id="UP000092482"/>
    </source>
</evidence>
<dbReference type="SUPFAM" id="SSF56601">
    <property type="entry name" value="beta-lactamase/transpeptidase-like"/>
    <property type="match status" value="1"/>
</dbReference>
<dbReference type="KEGG" id="serj:SGUI_1809"/>
<evidence type="ECO:0000256" key="1">
    <source>
        <dbReference type="SAM" id="MobiDB-lite"/>
    </source>
</evidence>
<dbReference type="EC" id="3.4.16.4" evidence="4"/>
<dbReference type="PANTHER" id="PTHR46825">
    <property type="entry name" value="D-ALANYL-D-ALANINE-CARBOXYPEPTIDASE/ENDOPEPTIDASE AMPH"/>
    <property type="match status" value="1"/>
</dbReference>
<feature type="chain" id="PRO_5008527815" evidence="2">
    <location>
        <begin position="24"/>
        <end position="428"/>
    </location>
</feature>
<organism evidence="4 5">
    <name type="scientific">Serinicoccus hydrothermalis</name>
    <dbReference type="NCBI Taxonomy" id="1758689"/>
    <lineage>
        <taxon>Bacteria</taxon>
        <taxon>Bacillati</taxon>
        <taxon>Actinomycetota</taxon>
        <taxon>Actinomycetes</taxon>
        <taxon>Micrococcales</taxon>
        <taxon>Ornithinimicrobiaceae</taxon>
        <taxon>Serinicoccus</taxon>
    </lineage>
</organism>
<dbReference type="Proteomes" id="UP000092482">
    <property type="component" value="Chromosome"/>
</dbReference>
<gene>
    <name evidence="4" type="ORF">SGUI_1809</name>
</gene>
<dbReference type="InterPro" id="IPR012338">
    <property type="entry name" value="Beta-lactam/transpept-like"/>
</dbReference>
<evidence type="ECO:0000259" key="3">
    <source>
        <dbReference type="Pfam" id="PF00144"/>
    </source>
</evidence>
<feature type="domain" description="Beta-lactamase-related" evidence="3">
    <location>
        <begin position="110"/>
        <end position="383"/>
    </location>
</feature>
<name>A0A1B1NCW0_9MICO</name>
<protein>
    <submittedName>
        <fullName evidence="4">Serine-type D-Ala-D-Ala carboxypeptidase</fullName>
        <ecNumber evidence="4">3.4.16.4</ecNumber>
    </submittedName>
</protein>
<dbReference type="RefSeq" id="WP_066639115.1">
    <property type="nucleotide sequence ID" value="NZ_CP014989.1"/>
</dbReference>
<keyword evidence="4" id="KW-0378">Hydrolase</keyword>
<dbReference type="Pfam" id="PF00144">
    <property type="entry name" value="Beta-lactamase"/>
    <property type="match status" value="1"/>
</dbReference>
<evidence type="ECO:0000313" key="4">
    <source>
        <dbReference type="EMBL" id="ANS79205.1"/>
    </source>
</evidence>
<keyword evidence="4" id="KW-0121">Carboxypeptidase</keyword>
<proteinExistence type="predicted"/>
<evidence type="ECO:0000256" key="2">
    <source>
        <dbReference type="SAM" id="SignalP"/>
    </source>
</evidence>
<sequence length="428" mass="45213">MHRRTTTIALTVALAGIPVAATAAPAPGADVDELATAAERDEELRQDVREAAATAQAQAAEMRRSTTGDLPGTARVPWSPRPALESGIDTLVADGAIGVTARVETPTLRWTGSAGERGLDGAAPALDRSPLRVASNTKTMIATLVMQEVEAGTWTLDTPVDDVIPGLFPDHPDVTVRHLLSHTSGMPLGTYELITPYVEDPEDWDDFVSAISRDYADQEHIDAVNAVPWATQPGEAYSYSNAGYVALGMLLEEATGTDVGTLVTERIRRPAGMGQSRYPDEPGLQGAALHEAMFVDELGWVGLEGFDPDVFSHSGAAVATVEDLSDLTTSLLGGDLVSSASVEQMITPSSENPMGYGLGMYALPDPCRPGEYLYGHDGATFGSLSLTFASRDGSRQVALGVTGRDLTLDQDALYDINDALVPMLLATC</sequence>
<feature type="signal peptide" evidence="2">
    <location>
        <begin position="1"/>
        <end position="23"/>
    </location>
</feature>
<dbReference type="GO" id="GO:0009002">
    <property type="term" value="F:serine-type D-Ala-D-Ala carboxypeptidase activity"/>
    <property type="evidence" value="ECO:0007669"/>
    <property type="project" value="UniProtKB-EC"/>
</dbReference>
<dbReference type="AlphaFoldDB" id="A0A1B1NCW0"/>
<dbReference type="Gene3D" id="3.40.710.10">
    <property type="entry name" value="DD-peptidase/beta-lactamase superfamily"/>
    <property type="match status" value="1"/>
</dbReference>
<keyword evidence="5" id="KW-1185">Reference proteome</keyword>
<dbReference type="STRING" id="1758689.SGUI_1809"/>
<dbReference type="EMBL" id="CP014989">
    <property type="protein sequence ID" value="ANS79205.1"/>
    <property type="molecule type" value="Genomic_DNA"/>
</dbReference>
<dbReference type="InterPro" id="IPR001466">
    <property type="entry name" value="Beta-lactam-related"/>
</dbReference>